<dbReference type="PANTHER" id="PTHR42052:SF1">
    <property type="entry name" value="ABM DOMAIN-CONTAINING PROTEIN"/>
    <property type="match status" value="1"/>
</dbReference>
<protein>
    <recommendedName>
        <fullName evidence="3">ABM domain-containing protein</fullName>
    </recommendedName>
</protein>
<dbReference type="EMBL" id="JH711574">
    <property type="protein sequence ID" value="EIW84735.1"/>
    <property type="molecule type" value="Genomic_DNA"/>
</dbReference>
<evidence type="ECO:0000313" key="1">
    <source>
        <dbReference type="EMBL" id="EIW84735.1"/>
    </source>
</evidence>
<proteinExistence type="predicted"/>
<dbReference type="Gene3D" id="3.30.70.100">
    <property type="match status" value="1"/>
</dbReference>
<gene>
    <name evidence="1" type="ORF">CONPUDRAFT_134659</name>
</gene>
<dbReference type="GeneID" id="19200644"/>
<accession>A0A5M3N1G0</accession>
<comment type="caution">
    <text evidence="1">The sequence shown here is derived from an EMBL/GenBank/DDBJ whole genome shotgun (WGS) entry which is preliminary data.</text>
</comment>
<keyword evidence="2" id="KW-1185">Reference proteome</keyword>
<evidence type="ECO:0008006" key="3">
    <source>
        <dbReference type="Google" id="ProtNLM"/>
    </source>
</evidence>
<dbReference type="PANTHER" id="PTHR42052">
    <property type="entry name" value="ABM DOMAIN-CONTAINING PROTEIN"/>
    <property type="match status" value="1"/>
</dbReference>
<dbReference type="RefSeq" id="XP_007764441.1">
    <property type="nucleotide sequence ID" value="XM_007766251.1"/>
</dbReference>
<organism evidence="1 2">
    <name type="scientific">Coniophora puteana (strain RWD-64-598)</name>
    <name type="common">Brown rot fungus</name>
    <dbReference type="NCBI Taxonomy" id="741705"/>
    <lineage>
        <taxon>Eukaryota</taxon>
        <taxon>Fungi</taxon>
        <taxon>Dikarya</taxon>
        <taxon>Basidiomycota</taxon>
        <taxon>Agaricomycotina</taxon>
        <taxon>Agaricomycetes</taxon>
        <taxon>Agaricomycetidae</taxon>
        <taxon>Boletales</taxon>
        <taxon>Coniophorineae</taxon>
        <taxon>Coniophoraceae</taxon>
        <taxon>Coniophora</taxon>
    </lineage>
</organism>
<name>A0A5M3N1G0_CONPW</name>
<dbReference type="KEGG" id="cput:CONPUDRAFT_134659"/>
<dbReference type="AlphaFoldDB" id="A0A5M3N1G0"/>
<evidence type="ECO:0000313" key="2">
    <source>
        <dbReference type="Proteomes" id="UP000053558"/>
    </source>
</evidence>
<sequence>MPVTEFASLALGPAYYLTHPCVTSFFQKLAKWQSEASGYPLFFYSPPASDEEIYLISGWASVSAHHTWIASDRNQELLRMAEEMLEVRDFLHLDVDFDEVFGRVIRPNGEGRSSLLWEVWRGEEDALKEVSRLKGRAFSVVAGQDAEGKRRELYLFSGMDAGEDGLQVGRVRRAMRTELCRVQF</sequence>
<reference evidence="2" key="1">
    <citation type="journal article" date="2012" name="Science">
        <title>The Paleozoic origin of enzymatic lignin decomposition reconstructed from 31 fungal genomes.</title>
        <authorList>
            <person name="Floudas D."/>
            <person name="Binder M."/>
            <person name="Riley R."/>
            <person name="Barry K."/>
            <person name="Blanchette R.A."/>
            <person name="Henrissat B."/>
            <person name="Martinez A.T."/>
            <person name="Otillar R."/>
            <person name="Spatafora J.W."/>
            <person name="Yadav J.S."/>
            <person name="Aerts A."/>
            <person name="Benoit I."/>
            <person name="Boyd A."/>
            <person name="Carlson A."/>
            <person name="Copeland A."/>
            <person name="Coutinho P.M."/>
            <person name="de Vries R.P."/>
            <person name="Ferreira P."/>
            <person name="Findley K."/>
            <person name="Foster B."/>
            <person name="Gaskell J."/>
            <person name="Glotzer D."/>
            <person name="Gorecki P."/>
            <person name="Heitman J."/>
            <person name="Hesse C."/>
            <person name="Hori C."/>
            <person name="Igarashi K."/>
            <person name="Jurgens J.A."/>
            <person name="Kallen N."/>
            <person name="Kersten P."/>
            <person name="Kohler A."/>
            <person name="Kuees U."/>
            <person name="Kumar T.K.A."/>
            <person name="Kuo A."/>
            <person name="LaButti K."/>
            <person name="Larrondo L.F."/>
            <person name="Lindquist E."/>
            <person name="Ling A."/>
            <person name="Lombard V."/>
            <person name="Lucas S."/>
            <person name="Lundell T."/>
            <person name="Martin R."/>
            <person name="McLaughlin D.J."/>
            <person name="Morgenstern I."/>
            <person name="Morin E."/>
            <person name="Murat C."/>
            <person name="Nagy L.G."/>
            <person name="Nolan M."/>
            <person name="Ohm R.A."/>
            <person name="Patyshakuliyeva A."/>
            <person name="Rokas A."/>
            <person name="Ruiz-Duenas F.J."/>
            <person name="Sabat G."/>
            <person name="Salamov A."/>
            <person name="Samejima M."/>
            <person name="Schmutz J."/>
            <person name="Slot J.C."/>
            <person name="St John F."/>
            <person name="Stenlid J."/>
            <person name="Sun H."/>
            <person name="Sun S."/>
            <person name="Syed K."/>
            <person name="Tsang A."/>
            <person name="Wiebenga A."/>
            <person name="Young D."/>
            <person name="Pisabarro A."/>
            <person name="Eastwood D.C."/>
            <person name="Martin F."/>
            <person name="Cullen D."/>
            <person name="Grigoriev I.V."/>
            <person name="Hibbett D.S."/>
        </authorList>
    </citation>
    <scope>NUCLEOTIDE SEQUENCE [LARGE SCALE GENOMIC DNA]</scope>
    <source>
        <strain evidence="2">RWD-64-598 SS2</strain>
    </source>
</reference>
<dbReference type="OrthoDB" id="3542212at2759"/>
<dbReference type="Proteomes" id="UP000053558">
    <property type="component" value="Unassembled WGS sequence"/>
</dbReference>